<comment type="caution">
    <text evidence="1">The sequence shown here is derived from an EMBL/GenBank/DDBJ whole genome shotgun (WGS) entry which is preliminary data.</text>
</comment>
<dbReference type="Proteomes" id="UP000662185">
    <property type="component" value="Unassembled WGS sequence"/>
</dbReference>
<name>A0A927A0I1_9NOST</name>
<accession>A0A927A0I1</accession>
<evidence type="ECO:0000313" key="1">
    <source>
        <dbReference type="EMBL" id="MBD2293453.1"/>
    </source>
</evidence>
<keyword evidence="2" id="KW-1185">Reference proteome</keyword>
<protein>
    <submittedName>
        <fullName evidence="1">Uncharacterized protein</fullName>
    </submittedName>
</protein>
<proteinExistence type="predicted"/>
<organism evidence="1 2">
    <name type="scientific">Anabaena sphaerica FACHB-251</name>
    <dbReference type="NCBI Taxonomy" id="2692883"/>
    <lineage>
        <taxon>Bacteria</taxon>
        <taxon>Bacillati</taxon>
        <taxon>Cyanobacteriota</taxon>
        <taxon>Cyanophyceae</taxon>
        <taxon>Nostocales</taxon>
        <taxon>Nostocaceae</taxon>
        <taxon>Anabaena</taxon>
    </lineage>
</organism>
<dbReference type="AlphaFoldDB" id="A0A927A0I1"/>
<reference evidence="2" key="1">
    <citation type="journal article" date="2020" name="ISME J.">
        <title>Comparative genomics reveals insights into cyanobacterial evolution and habitat adaptation.</title>
        <authorList>
            <person name="Chen M.Y."/>
            <person name="Teng W.K."/>
            <person name="Zhao L."/>
            <person name="Hu C.X."/>
            <person name="Zhou Y.K."/>
            <person name="Han B.P."/>
            <person name="Song L.R."/>
            <person name="Shu W.S."/>
        </authorList>
    </citation>
    <scope>NUCLEOTIDE SEQUENCE [LARGE SCALE GENOMIC DNA]</scope>
    <source>
        <strain evidence="2">FACHB-251</strain>
    </source>
</reference>
<dbReference type="EMBL" id="JACJQU010000003">
    <property type="protein sequence ID" value="MBD2293453.1"/>
    <property type="molecule type" value="Genomic_DNA"/>
</dbReference>
<gene>
    <name evidence="1" type="ORF">H6G06_08120</name>
</gene>
<sequence>MEWELHFNIDGNNYKWSGEFENKKIEKSFFQDENKTLTVKDRPIIIREFLYKDDELVIERNSNKFLFSKK</sequence>
<evidence type="ECO:0000313" key="2">
    <source>
        <dbReference type="Proteomes" id="UP000662185"/>
    </source>
</evidence>
<dbReference type="RefSeq" id="WP_190558875.1">
    <property type="nucleotide sequence ID" value="NZ_JACJQU010000003.1"/>
</dbReference>